<feature type="region of interest" description="Disordered" evidence="1">
    <location>
        <begin position="1"/>
        <end position="26"/>
    </location>
</feature>
<evidence type="ECO:0000256" key="1">
    <source>
        <dbReference type="SAM" id="MobiDB-lite"/>
    </source>
</evidence>
<dbReference type="RefSeq" id="WP_394831797.1">
    <property type="nucleotide sequence ID" value="NZ_CP089929.1"/>
</dbReference>
<name>A0ABZ2KYU2_9BACT</name>
<keyword evidence="3" id="KW-1185">Reference proteome</keyword>
<gene>
    <name evidence="2" type="ORF">LVJ94_35305</name>
</gene>
<sequence>MVHPDRANQRVRTLDDAPTLSDDQKEVVRAHHRRTDELLASEHRAKYKIEIFFTKKRRLHAPSPGLLSIWESATSFHGGGDVKIYWCPGLERRQSDCEAVIPAHANGYGFLHCPSCKCVWRGEDVLGELLGNFPARIWAEHLVRFFVRLGHNADIYLKAPKDDLREATRLEQARELRGERLQRVRRERVLTIYPLKHIVQDTANGGDLFRRFLGFLQS</sequence>
<evidence type="ECO:0000313" key="3">
    <source>
        <dbReference type="Proteomes" id="UP001374803"/>
    </source>
</evidence>
<feature type="compositionally biased region" description="Basic and acidic residues" evidence="1">
    <location>
        <begin position="1"/>
        <end position="15"/>
    </location>
</feature>
<protein>
    <recommendedName>
        <fullName evidence="4">Zinc finger CHC2-type domain-containing protein</fullName>
    </recommendedName>
</protein>
<organism evidence="2 3">
    <name type="scientific">Pendulispora rubella</name>
    <dbReference type="NCBI Taxonomy" id="2741070"/>
    <lineage>
        <taxon>Bacteria</taxon>
        <taxon>Pseudomonadati</taxon>
        <taxon>Myxococcota</taxon>
        <taxon>Myxococcia</taxon>
        <taxon>Myxococcales</taxon>
        <taxon>Sorangiineae</taxon>
        <taxon>Pendulisporaceae</taxon>
        <taxon>Pendulispora</taxon>
    </lineage>
</organism>
<dbReference type="Proteomes" id="UP001374803">
    <property type="component" value="Chromosome"/>
</dbReference>
<evidence type="ECO:0000313" key="2">
    <source>
        <dbReference type="EMBL" id="WXB02171.1"/>
    </source>
</evidence>
<evidence type="ECO:0008006" key="4">
    <source>
        <dbReference type="Google" id="ProtNLM"/>
    </source>
</evidence>
<dbReference type="EMBL" id="CP089983">
    <property type="protein sequence ID" value="WXB02171.1"/>
    <property type="molecule type" value="Genomic_DNA"/>
</dbReference>
<accession>A0ABZ2KYU2</accession>
<reference evidence="2" key="1">
    <citation type="submission" date="2021-12" db="EMBL/GenBank/DDBJ databases">
        <title>Discovery of the Pendulisporaceae a myxobacterial family with distinct sporulation behavior and unique specialized metabolism.</title>
        <authorList>
            <person name="Garcia R."/>
            <person name="Popoff A."/>
            <person name="Bader C.D."/>
            <person name="Loehr J."/>
            <person name="Walesch S."/>
            <person name="Walt C."/>
            <person name="Boldt J."/>
            <person name="Bunk B."/>
            <person name="Haeckl F.J.F.P.J."/>
            <person name="Gunesch A.P."/>
            <person name="Birkelbach J."/>
            <person name="Nuebel U."/>
            <person name="Pietschmann T."/>
            <person name="Bach T."/>
            <person name="Mueller R."/>
        </authorList>
    </citation>
    <scope>NUCLEOTIDE SEQUENCE</scope>
    <source>
        <strain evidence="2">MSr11367</strain>
    </source>
</reference>
<proteinExistence type="predicted"/>